<dbReference type="GeneID" id="109467233"/>
<dbReference type="RefSeq" id="XP_019620735.1">
    <property type="nucleotide sequence ID" value="XM_019765176.1"/>
</dbReference>
<evidence type="ECO:0000313" key="5">
    <source>
        <dbReference type="RefSeq" id="XP_019620735.1"/>
    </source>
</evidence>
<keyword evidence="1" id="KW-0802">TPR repeat</keyword>
<dbReference type="SMART" id="SM00028">
    <property type="entry name" value="TPR"/>
    <property type="match status" value="11"/>
</dbReference>
<feature type="repeat" description="TPR" evidence="1">
    <location>
        <begin position="596"/>
        <end position="629"/>
    </location>
</feature>
<feature type="repeat" description="TPR" evidence="1">
    <location>
        <begin position="508"/>
        <end position="541"/>
    </location>
</feature>
<dbReference type="InterPro" id="IPR019734">
    <property type="entry name" value="TPR_rpt"/>
</dbReference>
<dbReference type="SUPFAM" id="SSF48452">
    <property type="entry name" value="TPR-like"/>
    <property type="match status" value="1"/>
</dbReference>
<evidence type="ECO:0000256" key="1">
    <source>
        <dbReference type="PROSITE-ProRule" id="PRU00339"/>
    </source>
</evidence>
<keyword evidence="2" id="KW-0175">Coiled coil</keyword>
<feature type="coiled-coil region" evidence="2">
    <location>
        <begin position="782"/>
        <end position="809"/>
    </location>
</feature>
<keyword evidence="4" id="KW-1185">Reference proteome</keyword>
<dbReference type="PRINTS" id="PR00381">
    <property type="entry name" value="KINESINLIGHT"/>
</dbReference>
<dbReference type="SUPFAM" id="SSF81901">
    <property type="entry name" value="HCP-like"/>
    <property type="match status" value="1"/>
</dbReference>
<dbReference type="KEGG" id="bbel:109467233"/>
<feature type="repeat" description="TPR" evidence="1">
    <location>
        <begin position="726"/>
        <end position="759"/>
    </location>
</feature>
<feature type="repeat" description="TPR" evidence="1">
    <location>
        <begin position="684"/>
        <end position="717"/>
    </location>
</feature>
<proteinExistence type="predicted"/>
<dbReference type="Gene3D" id="1.25.40.10">
    <property type="entry name" value="Tetratricopeptide repeat domain"/>
    <property type="match status" value="4"/>
</dbReference>
<feature type="repeat" description="TPR" evidence="1">
    <location>
        <begin position="464"/>
        <end position="497"/>
    </location>
</feature>
<feature type="repeat" description="TPR" evidence="1">
    <location>
        <begin position="640"/>
        <end position="673"/>
    </location>
</feature>
<dbReference type="PANTHER" id="PTHR19959">
    <property type="entry name" value="KINESIN LIGHT CHAIN"/>
    <property type="match status" value="1"/>
</dbReference>
<feature type="compositionally biased region" description="Polar residues" evidence="3">
    <location>
        <begin position="14"/>
        <end position="24"/>
    </location>
</feature>
<gene>
    <name evidence="5" type="primary">LOC109467233</name>
</gene>
<name>A0A6P4XVS1_BRABE</name>
<dbReference type="OrthoDB" id="6157642at2759"/>
<accession>A0A6P4XVS1</accession>
<dbReference type="InterPro" id="IPR011990">
    <property type="entry name" value="TPR-like_helical_dom_sf"/>
</dbReference>
<evidence type="ECO:0000313" key="4">
    <source>
        <dbReference type="Proteomes" id="UP000515135"/>
    </source>
</evidence>
<feature type="region of interest" description="Disordered" evidence="3">
    <location>
        <begin position="1"/>
        <end position="36"/>
    </location>
</feature>
<dbReference type="PANTHER" id="PTHR19959:SF119">
    <property type="entry name" value="FUNGAL LIPASE-LIKE DOMAIN-CONTAINING PROTEIN"/>
    <property type="match status" value="1"/>
</dbReference>
<reference evidence="5" key="1">
    <citation type="submission" date="2025-08" db="UniProtKB">
        <authorList>
            <consortium name="RefSeq"/>
        </authorList>
    </citation>
    <scope>IDENTIFICATION</scope>
    <source>
        <tissue evidence="5">Gonad</tissue>
    </source>
</reference>
<evidence type="ECO:0000256" key="3">
    <source>
        <dbReference type="SAM" id="MobiDB-lite"/>
    </source>
</evidence>
<evidence type="ECO:0000256" key="2">
    <source>
        <dbReference type="SAM" id="Coils"/>
    </source>
</evidence>
<dbReference type="Proteomes" id="UP000515135">
    <property type="component" value="Unplaced"/>
</dbReference>
<sequence>MALRRRSEPPEGTDTATLSPSDGTQGVLANDDMSRQYNDELQKGEKAVQRGDLDSAEKHFAAALRLVHVRDPTILQYEREVSPLHKLGDVYCRRGCQTGDGGDFVKAAALYHAALARSGKRALKHLEFAILVEEENEANAAYFRRLTHYLHLKVVNLGETILPALGIKSLNDFYSDDPLECWYYDCVTPRGFAFDGSMPKASKTPLGEQGLVDDYDALVVETLQSRGGEMAQQLAKETIRENFRDAQGQVPTAILLDVKKQIYRFPSLAVDCLALRSNIVPSTVWQTIEDMKTEGVVSAENAHHLKVLVSISAELRLRTYITNGGQKENLSALSAMPASQQNSLVWSNKGDNKKAVSSIEQSLKMRNTLYGQNTAHPDIAVSLTLLGAAWHELGKPHKALNYRKLALKTYTVFYGDKAHPLIAHSLSSLTTSWNNLDPKQAIMYAQQGVDMRRRLHTEAHPDTAGALSNLGSVLWRLEKHEEALICYEEALQILKTVYGPDKPHPAIANTLNNLGTTWGKLGDSSKAMTYYEEALQMDKAVHGQNTPHPEIAEILANMGAACTNLENHQEALTYLELSLEMYQSVLGPNAEHPKIASTLNNMGHALRCLDDDSKAVERYEQALQMQKAVYGENTTHATTAAILRNLAVAYESLKNYPKALGFYEQSLQMSMTIYDSHPADPHIASTLREMGFTWSKQGNHRKAVDYFELALERCETIHGTAHPQIAPLLQFIGSACLRLGEKKKAIDCFERALQVQRNLYGARAETLGIAASLSCLAAAWKKQGHDRKARKYMNQARQMERKVARQESQMTKVHLKLNKTATLEG</sequence>
<organism evidence="4 5">
    <name type="scientific">Branchiostoma belcheri</name>
    <name type="common">Amphioxus</name>
    <dbReference type="NCBI Taxonomy" id="7741"/>
    <lineage>
        <taxon>Eukaryota</taxon>
        <taxon>Metazoa</taxon>
        <taxon>Chordata</taxon>
        <taxon>Cephalochordata</taxon>
        <taxon>Leptocardii</taxon>
        <taxon>Amphioxiformes</taxon>
        <taxon>Branchiostomatidae</taxon>
        <taxon>Branchiostoma</taxon>
    </lineage>
</organism>
<dbReference type="Pfam" id="PF13374">
    <property type="entry name" value="TPR_10"/>
    <property type="match status" value="1"/>
</dbReference>
<dbReference type="AlphaFoldDB" id="A0A6P4XVS1"/>
<dbReference type="Pfam" id="PF13424">
    <property type="entry name" value="TPR_12"/>
    <property type="match status" value="3"/>
</dbReference>
<dbReference type="PROSITE" id="PS50005">
    <property type="entry name" value="TPR"/>
    <property type="match status" value="6"/>
</dbReference>
<protein>
    <submittedName>
        <fullName evidence="5">Uncharacterized protein LOC109467233</fullName>
    </submittedName>
</protein>